<dbReference type="HOGENOM" id="CLU_152583_1_0_10"/>
<reference evidence="1 2" key="1">
    <citation type="journal article" date="2013" name="Lancet">
        <title>First case of E anophelis outbreak in an intensive-care unit.</title>
        <authorList>
            <person name="Teo J."/>
            <person name="Tan S.Y."/>
            <person name="Tay M."/>
            <person name="Ding Y."/>
            <person name="Kjelleberg S."/>
            <person name="Givskov M."/>
            <person name="Lin R.T."/>
            <person name="Yang L."/>
        </authorList>
    </citation>
    <scope>NUCLEOTIDE SEQUENCE [LARGE SCALE GENOMIC DNA]</scope>
    <source>
        <strain evidence="1 2">NUHP1</strain>
    </source>
</reference>
<dbReference type="STRING" id="1338011.BD94_0060"/>
<name>A0A077EEB8_9FLAO</name>
<dbReference type="KEGG" id="eao:BD94_0060"/>
<organism evidence="1 2">
    <name type="scientific">Elizabethkingia anophelis NUHP1</name>
    <dbReference type="NCBI Taxonomy" id="1338011"/>
    <lineage>
        <taxon>Bacteria</taxon>
        <taxon>Pseudomonadati</taxon>
        <taxon>Bacteroidota</taxon>
        <taxon>Flavobacteriia</taxon>
        <taxon>Flavobacteriales</taxon>
        <taxon>Weeksellaceae</taxon>
        <taxon>Elizabethkingia</taxon>
    </lineage>
</organism>
<sequence>MENNDMTTLVQVMNTLKRRGVDKEIQMNENKKFVLQNSDKEYQPEDLTIIKVYRFEGDSNPSDNAVLYLVEDTTGQKAYIIDSYGAESNYAGPEFNNFLTGIAVDEREGRNLSI</sequence>
<dbReference type="GeneID" id="56685148"/>
<evidence type="ECO:0000313" key="1">
    <source>
        <dbReference type="EMBL" id="AIL43835.1"/>
    </source>
</evidence>
<accession>A0A077EEB8</accession>
<protein>
    <submittedName>
        <fullName evidence="1">Uncharacterized protein</fullName>
    </submittedName>
</protein>
<dbReference type="Proteomes" id="UP000028933">
    <property type="component" value="Chromosome"/>
</dbReference>
<dbReference type="AlphaFoldDB" id="A0A077EEB8"/>
<proteinExistence type="predicted"/>
<evidence type="ECO:0000313" key="2">
    <source>
        <dbReference type="Proteomes" id="UP000028933"/>
    </source>
</evidence>
<gene>
    <name evidence="1" type="ORF">BD94_0060</name>
</gene>
<dbReference type="EMBL" id="CP007547">
    <property type="protein sequence ID" value="AIL43835.1"/>
    <property type="molecule type" value="Genomic_DNA"/>
</dbReference>
<dbReference type="RefSeq" id="WP_009090207.1">
    <property type="nucleotide sequence ID" value="NZ_CP007547.1"/>
</dbReference>
<dbReference type="eggNOG" id="ENOG50333R9">
    <property type="taxonomic scope" value="Bacteria"/>
</dbReference>